<dbReference type="Proteomes" id="UP000277749">
    <property type="component" value="Segment"/>
</dbReference>
<proteinExistence type="predicted"/>
<evidence type="ECO:0000313" key="1">
    <source>
        <dbReference type="EMBL" id="AZI75775.1"/>
    </source>
</evidence>
<accession>A0A3Q8Q3P8</accession>
<organism evidence="1 2">
    <name type="scientific">Sulfolobales Beppu filamentous virus 2</name>
    <dbReference type="NCBI Taxonomy" id="2493123"/>
    <lineage>
        <taxon>Viruses</taxon>
        <taxon>Adnaviria</taxon>
        <taxon>Zilligvirae</taxon>
        <taxon>Taleaviricota</taxon>
        <taxon>Tokiviricetes</taxon>
        <taxon>Ligamenvirales</taxon>
        <taxon>Lipothrixviridae</taxon>
        <taxon>Alphalipothrixvirus</taxon>
        <taxon>Alphalipothrixvirus umijigokuense</taxon>
    </lineage>
</organism>
<dbReference type="Gene3D" id="2.60.40.2930">
    <property type="match status" value="1"/>
</dbReference>
<reference evidence="1 2" key="1">
    <citation type="journal article" date="2018" name="Environ. Microbiol.">
        <title>New archaeal viruses discovered by metagenomic analysis of viral communities in enrichment cultures.</title>
        <authorList>
            <person name="Liu Y."/>
            <person name="Brandt D."/>
            <person name="Ishino S."/>
            <person name="Ishino Y."/>
            <person name="Koonin E.V."/>
            <person name="Kalinowski J."/>
            <person name="Krupovic M."/>
            <person name="Prangishvili D."/>
        </authorList>
    </citation>
    <scope>NUCLEOTIDE SEQUENCE [LARGE SCALE GENOMIC DNA]</scope>
</reference>
<evidence type="ECO:0000313" key="2">
    <source>
        <dbReference type="Proteomes" id="UP000277749"/>
    </source>
</evidence>
<sequence>MVLVAEQKVIKLEFETGSYSHTLKHSVLYSVKRNKFVKGFCHKGTRWRCEYRVFPGVYIVWSVSGFKDSRGLVFTIRKVKVGEDGSMSNVEIMFNDSLLLDDLLKMRDDPNAPGSLRLFINSIPIAYHTVGSIPSSDVTFDADEVQRVITYVTTYLIKTAED</sequence>
<protein>
    <submittedName>
        <fullName evidence="1">Putative nuclease</fullName>
    </submittedName>
</protein>
<gene>
    <name evidence="1" type="ORF">SBFV2_gp08</name>
</gene>
<name>A0A3Q8Q3P8_9VIRU</name>
<keyword evidence="2" id="KW-1185">Reference proteome</keyword>
<dbReference type="EMBL" id="MK064563">
    <property type="protein sequence ID" value="AZI75775.1"/>
    <property type="molecule type" value="Genomic_DNA"/>
</dbReference>